<feature type="region of interest" description="Disordered" evidence="1">
    <location>
        <begin position="263"/>
        <end position="282"/>
    </location>
</feature>
<reference evidence="3 4" key="1">
    <citation type="submission" date="2024-04" db="EMBL/GenBank/DDBJ databases">
        <title>Tritrichomonas musculus Genome.</title>
        <authorList>
            <person name="Alves-Ferreira E."/>
            <person name="Grigg M."/>
            <person name="Lorenzi H."/>
            <person name="Galac M."/>
        </authorList>
    </citation>
    <scope>NUCLEOTIDE SEQUENCE [LARGE SCALE GENOMIC DNA]</scope>
    <source>
        <strain evidence="3 4">EAF2021</strain>
    </source>
</reference>
<name>A0ABR2KYS0_9EUKA</name>
<accession>A0ABR2KYS0</accession>
<sequence>MTLLQNEIKLPCNHWGLLSSEDQSAFQQLHVHFIQQQKDHIKDRRNNCFFNDILCLMNFIDYSSIRRDDRAICVGLAFSGPFVCVNTQQLKTILGRCKSSINNSFQQIGYDAVKNKSKSKEAVLAIIPSLIAEQNTLRKWTVRCASETANCCFYSIYHTPQLPFISDEDLYDDKKSVQGSMMIFTQTQSNQNSNVTPPISPINNFNLPETELQQTQISQTQNASSISQQPNLFQNNSAIFQQSQLQQHTNYFSQMPISSATNFSSQASVSSNNNNQSQNQPYILPPINFSNGNLNVNSSTNFTVLPPMNFNQSPVPSPSSISITTSPTSPAPPNEFQFKKLEETYLHNPNENFDFESNVIADNSLIQSQQLFMKKDKHQSQQYDLSLYGDEEMPIPDITPSFSMNYLTEFGDNDDFNFDFDVSDSVVNPSKSSVVNGINVNINIARSQSAFISSFGDLY</sequence>
<comment type="caution">
    <text evidence="3">The sequence shown here is derived from an EMBL/GenBank/DDBJ whole genome shotgun (WGS) entry which is preliminary data.</text>
</comment>
<protein>
    <recommendedName>
        <fullName evidence="2">Initiator binding domain-containing protein</fullName>
    </recommendedName>
</protein>
<gene>
    <name evidence="3" type="ORF">M9Y10_013854</name>
</gene>
<feature type="domain" description="Initiator binding" evidence="2">
    <location>
        <begin position="21"/>
        <end position="145"/>
    </location>
</feature>
<evidence type="ECO:0000313" key="4">
    <source>
        <dbReference type="Proteomes" id="UP001470230"/>
    </source>
</evidence>
<feature type="compositionally biased region" description="Low complexity" evidence="1">
    <location>
        <begin position="263"/>
        <end position="280"/>
    </location>
</feature>
<dbReference type="EMBL" id="JAPFFF010000002">
    <property type="protein sequence ID" value="KAK8895968.1"/>
    <property type="molecule type" value="Genomic_DNA"/>
</dbReference>
<organism evidence="3 4">
    <name type="scientific">Tritrichomonas musculus</name>
    <dbReference type="NCBI Taxonomy" id="1915356"/>
    <lineage>
        <taxon>Eukaryota</taxon>
        <taxon>Metamonada</taxon>
        <taxon>Parabasalia</taxon>
        <taxon>Tritrichomonadida</taxon>
        <taxon>Tritrichomonadidae</taxon>
        <taxon>Tritrichomonas</taxon>
    </lineage>
</organism>
<dbReference type="Proteomes" id="UP001470230">
    <property type="component" value="Unassembled WGS sequence"/>
</dbReference>
<dbReference type="InterPro" id="IPR018845">
    <property type="entry name" value="Initiator-bd"/>
</dbReference>
<evidence type="ECO:0000256" key="1">
    <source>
        <dbReference type="SAM" id="MobiDB-lite"/>
    </source>
</evidence>
<evidence type="ECO:0000259" key="2">
    <source>
        <dbReference type="Pfam" id="PF10416"/>
    </source>
</evidence>
<dbReference type="Pfam" id="PF10416">
    <property type="entry name" value="IBD"/>
    <property type="match status" value="1"/>
</dbReference>
<proteinExistence type="predicted"/>
<evidence type="ECO:0000313" key="3">
    <source>
        <dbReference type="EMBL" id="KAK8895968.1"/>
    </source>
</evidence>
<keyword evidence="4" id="KW-1185">Reference proteome</keyword>